<reference evidence="1" key="1">
    <citation type="submission" date="2023-03" db="EMBL/GenBank/DDBJ databases">
        <title>Chromosome-level genomes of two armyworms, Mythimna separata and Mythimna loreyi, provide insights into the biosynthesis and reception of sex pheromones.</title>
        <authorList>
            <person name="Zhao H."/>
        </authorList>
    </citation>
    <scope>NUCLEOTIDE SEQUENCE</scope>
    <source>
        <strain evidence="1">BeijingLab</strain>
        <tissue evidence="1">Pupa</tissue>
    </source>
</reference>
<dbReference type="EMBL" id="JARGEI010000013">
    <property type="protein sequence ID" value="KAJ8721646.1"/>
    <property type="molecule type" value="Genomic_DNA"/>
</dbReference>
<evidence type="ECO:0000313" key="1">
    <source>
        <dbReference type="EMBL" id="KAJ8721646.1"/>
    </source>
</evidence>
<name>A0AAD8DU49_MYTSE</name>
<keyword evidence="2" id="KW-1185">Reference proteome</keyword>
<proteinExistence type="predicted"/>
<dbReference type="AlphaFoldDB" id="A0AAD8DU49"/>
<gene>
    <name evidence="1" type="ORF">PYW07_002421</name>
</gene>
<protein>
    <submittedName>
        <fullName evidence="1">Uncharacterized protein</fullName>
    </submittedName>
</protein>
<accession>A0AAD8DU49</accession>
<organism evidence="1 2">
    <name type="scientific">Mythimna separata</name>
    <name type="common">Oriental armyworm</name>
    <name type="synonym">Pseudaletia separata</name>
    <dbReference type="NCBI Taxonomy" id="271217"/>
    <lineage>
        <taxon>Eukaryota</taxon>
        <taxon>Metazoa</taxon>
        <taxon>Ecdysozoa</taxon>
        <taxon>Arthropoda</taxon>
        <taxon>Hexapoda</taxon>
        <taxon>Insecta</taxon>
        <taxon>Pterygota</taxon>
        <taxon>Neoptera</taxon>
        <taxon>Endopterygota</taxon>
        <taxon>Lepidoptera</taxon>
        <taxon>Glossata</taxon>
        <taxon>Ditrysia</taxon>
        <taxon>Noctuoidea</taxon>
        <taxon>Noctuidae</taxon>
        <taxon>Noctuinae</taxon>
        <taxon>Hadenini</taxon>
        <taxon>Mythimna</taxon>
    </lineage>
</organism>
<comment type="caution">
    <text evidence="1">The sequence shown here is derived from an EMBL/GenBank/DDBJ whole genome shotgun (WGS) entry which is preliminary data.</text>
</comment>
<sequence>MIVYAGYLVLLAHMNPVMRAVSHASFLRYAFEALVLSIYSNGRQPLLCPETMTYCHLRHPKAVLNEFSLDPDNYWNDIAILGVELVVIRILAYFTLKRSVKSSG</sequence>
<dbReference type="Proteomes" id="UP001231518">
    <property type="component" value="Chromosome 12"/>
</dbReference>
<evidence type="ECO:0000313" key="2">
    <source>
        <dbReference type="Proteomes" id="UP001231518"/>
    </source>
</evidence>